<dbReference type="KEGG" id="lxl:KDY119_01488"/>
<feature type="region of interest" description="Disordered" evidence="2">
    <location>
        <begin position="1"/>
        <end position="70"/>
    </location>
</feature>
<name>A0A5P9QA91_9MICO</name>
<proteinExistence type="predicted"/>
<feature type="domain" description="Methyltransferase type 11" evidence="3">
    <location>
        <begin position="127"/>
        <end position="228"/>
    </location>
</feature>
<keyword evidence="1" id="KW-0620">Polyamine biosynthesis</keyword>
<dbReference type="InterPro" id="IPR029063">
    <property type="entry name" value="SAM-dependent_MTases_sf"/>
</dbReference>
<organism evidence="4 5">
    <name type="scientific">Luteimicrobium xylanilyticum</name>
    <dbReference type="NCBI Taxonomy" id="1133546"/>
    <lineage>
        <taxon>Bacteria</taxon>
        <taxon>Bacillati</taxon>
        <taxon>Actinomycetota</taxon>
        <taxon>Actinomycetes</taxon>
        <taxon>Micrococcales</taxon>
        <taxon>Luteimicrobium</taxon>
    </lineage>
</organism>
<dbReference type="SUPFAM" id="SSF53335">
    <property type="entry name" value="S-adenosyl-L-methionine-dependent methyltransferases"/>
    <property type="match status" value="1"/>
</dbReference>
<dbReference type="EC" id="2.5.1.16" evidence="4"/>
<dbReference type="AlphaFoldDB" id="A0A5P9QA91"/>
<keyword evidence="4" id="KW-0808">Transferase</keyword>
<feature type="compositionally biased region" description="Low complexity" evidence="2">
    <location>
        <begin position="50"/>
        <end position="70"/>
    </location>
</feature>
<reference evidence="4 5" key="1">
    <citation type="submission" date="2019-10" db="EMBL/GenBank/DDBJ databases">
        <title>Genome sequence of Luteimicrobium xylanilyticum HY-24.</title>
        <authorList>
            <person name="Kim D.Y."/>
            <person name="Park H.-Y."/>
        </authorList>
    </citation>
    <scope>NUCLEOTIDE SEQUENCE [LARGE SCALE GENOMIC DNA]</scope>
    <source>
        <strain evidence="4 5">HY-24</strain>
    </source>
</reference>
<accession>A0A5P9QA91</accession>
<dbReference type="Pfam" id="PF08241">
    <property type="entry name" value="Methyltransf_11"/>
    <property type="match status" value="1"/>
</dbReference>
<dbReference type="OrthoDB" id="8221452at2"/>
<protein>
    <submittedName>
        <fullName evidence="4">Spermidine synthase</fullName>
        <ecNumber evidence="4">2.5.1.16</ecNumber>
    </submittedName>
</protein>
<dbReference type="Proteomes" id="UP000326702">
    <property type="component" value="Chromosome"/>
</dbReference>
<dbReference type="PANTHER" id="PTHR43317:SF1">
    <property type="entry name" value="THERMOSPERMINE SYNTHASE ACAULIS5"/>
    <property type="match status" value="1"/>
</dbReference>
<gene>
    <name evidence="4" type="primary">speE</name>
    <name evidence="4" type="ORF">KDY119_01488</name>
</gene>
<dbReference type="PANTHER" id="PTHR43317">
    <property type="entry name" value="THERMOSPERMINE SYNTHASE ACAULIS5"/>
    <property type="match status" value="1"/>
</dbReference>
<evidence type="ECO:0000313" key="5">
    <source>
        <dbReference type="Proteomes" id="UP000326702"/>
    </source>
</evidence>
<dbReference type="CDD" id="cd02440">
    <property type="entry name" value="AdoMet_MTases"/>
    <property type="match status" value="1"/>
</dbReference>
<dbReference type="EMBL" id="CP045529">
    <property type="protein sequence ID" value="QFU97982.1"/>
    <property type="molecule type" value="Genomic_DNA"/>
</dbReference>
<dbReference type="Gene3D" id="3.40.50.150">
    <property type="entry name" value="Vaccinia Virus protein VP39"/>
    <property type="match status" value="1"/>
</dbReference>
<keyword evidence="5" id="KW-1185">Reference proteome</keyword>
<evidence type="ECO:0000256" key="1">
    <source>
        <dbReference type="ARBA" id="ARBA00023115"/>
    </source>
</evidence>
<dbReference type="GO" id="GO:0008757">
    <property type="term" value="F:S-adenosylmethionine-dependent methyltransferase activity"/>
    <property type="evidence" value="ECO:0007669"/>
    <property type="project" value="InterPro"/>
</dbReference>
<evidence type="ECO:0000313" key="4">
    <source>
        <dbReference type="EMBL" id="QFU97982.1"/>
    </source>
</evidence>
<evidence type="ECO:0000259" key="3">
    <source>
        <dbReference type="Pfam" id="PF08241"/>
    </source>
</evidence>
<dbReference type="GO" id="GO:0004766">
    <property type="term" value="F:spermidine synthase activity"/>
    <property type="evidence" value="ECO:0007669"/>
    <property type="project" value="UniProtKB-EC"/>
</dbReference>
<dbReference type="GO" id="GO:0006596">
    <property type="term" value="P:polyamine biosynthetic process"/>
    <property type="evidence" value="ECO:0007669"/>
    <property type="project" value="UniProtKB-KW"/>
</dbReference>
<sequence>MFEPVNRCHTGAVSARRTRRTRQDQRSSEPPTPGHDEGTEPGGRRRRGARGTPALPAGLPTGPVPTTTGVVELEPDPDRNAVTVLVNGAPSSYVDLDDPGLLTFEYMQEMAAVVETLPAGPLRVVHLGAAGCSLARWVEHERPGSEQVAVDLDARLLELVRTWFALPRAPRLRLRPGDARAVLGTLRDGWADVVVRDVFAPDTTPAHLTTVEFLADVWRVLRPGGLYLANCADRPPLPLARAEAATLAAAGADDVVVVSEPALLRGRRYGNLVLAARRPRDGGAAAGDDTAVPLADDAVLARRLRSLPVPAHVLGGAELASFRAAARPTRDDAAPSPGGRGVE</sequence>
<dbReference type="NCBIfam" id="NF037959">
    <property type="entry name" value="MFS_SpdSyn"/>
    <property type="match status" value="1"/>
</dbReference>
<evidence type="ECO:0000256" key="2">
    <source>
        <dbReference type="SAM" id="MobiDB-lite"/>
    </source>
</evidence>
<dbReference type="InterPro" id="IPR013216">
    <property type="entry name" value="Methyltransf_11"/>
</dbReference>